<dbReference type="AlphaFoldDB" id="A0A0A0CX41"/>
<proteinExistence type="predicted"/>
<dbReference type="EMBL" id="JANX01000623">
    <property type="protein sequence ID" value="KGM31021.1"/>
    <property type="molecule type" value="Genomic_DNA"/>
</dbReference>
<dbReference type="RefSeq" id="WP_034846898.1">
    <property type="nucleotide sequence ID" value="NZ_JANX01000623.1"/>
</dbReference>
<dbReference type="Proteomes" id="UP000029995">
    <property type="component" value="Unassembled WGS sequence"/>
</dbReference>
<protein>
    <submittedName>
        <fullName evidence="1">Uncharacterized protein</fullName>
    </submittedName>
</protein>
<sequence>MQMLDPRDPILRGPAAMPAGFDDPVLEAELQPVVRVAVQGPAPFNALVLVRGTLPAGAAGTDGAVAIRTNFALAGFDPERPPAFKHSSTAAPRGAGGAAIDAIDHGYFDEAGRWVLLLRGDLLRRHGAVELTSWVMCHEEAPATTDPRLAFRSYPFFVPPQPPGPADPWARAVARLYARRPEARAVA</sequence>
<evidence type="ECO:0000313" key="1">
    <source>
        <dbReference type="EMBL" id="KGM31021.1"/>
    </source>
</evidence>
<dbReference type="OrthoDB" id="9429424at2"/>
<comment type="caution">
    <text evidence="1">The sequence shown here is derived from an EMBL/GenBank/DDBJ whole genome shotgun (WGS) entry which is preliminary data.</text>
</comment>
<name>A0A0A0CX41_9PROT</name>
<reference evidence="1 2" key="1">
    <citation type="submission" date="2014-01" db="EMBL/GenBank/DDBJ databases">
        <title>Genome sequence determination for a cystic fibrosis isolate, Inquilinus limosus.</title>
        <authorList>
            <person name="Pino M."/>
            <person name="Di Conza J."/>
            <person name="Gutkind G."/>
        </authorList>
    </citation>
    <scope>NUCLEOTIDE SEQUENCE [LARGE SCALE GENOMIC DNA]</scope>
    <source>
        <strain evidence="1 2">MP06</strain>
    </source>
</reference>
<accession>A0A0A0CX41</accession>
<evidence type="ECO:0000313" key="2">
    <source>
        <dbReference type="Proteomes" id="UP000029995"/>
    </source>
</evidence>
<gene>
    <name evidence="1" type="ORF">P409_29645</name>
</gene>
<organism evidence="1 2">
    <name type="scientific">Inquilinus limosus MP06</name>
    <dbReference type="NCBI Taxonomy" id="1398085"/>
    <lineage>
        <taxon>Bacteria</taxon>
        <taxon>Pseudomonadati</taxon>
        <taxon>Pseudomonadota</taxon>
        <taxon>Alphaproteobacteria</taxon>
        <taxon>Rhodospirillales</taxon>
        <taxon>Rhodospirillaceae</taxon>
        <taxon>Inquilinus</taxon>
    </lineage>
</organism>